<dbReference type="EMBL" id="WIGO01000287">
    <property type="protein sequence ID" value="KAF6819411.1"/>
    <property type="molecule type" value="Genomic_DNA"/>
</dbReference>
<keyword evidence="4" id="KW-1185">Reference proteome</keyword>
<dbReference type="InterPro" id="IPR003959">
    <property type="entry name" value="ATPase_AAA_core"/>
</dbReference>
<dbReference type="Pfam" id="PF22942">
    <property type="entry name" value="DUF7025"/>
    <property type="match status" value="1"/>
</dbReference>
<dbReference type="InterPro" id="IPR054289">
    <property type="entry name" value="DUF7025"/>
</dbReference>
<dbReference type="PANTHER" id="PTHR46411">
    <property type="entry name" value="FAMILY ATPASE, PUTATIVE-RELATED"/>
    <property type="match status" value="1"/>
</dbReference>
<dbReference type="InterPro" id="IPR003593">
    <property type="entry name" value="AAA+_ATPase"/>
</dbReference>
<dbReference type="SMART" id="SM00382">
    <property type="entry name" value="AAA"/>
    <property type="match status" value="1"/>
</dbReference>
<accession>A0A8H6JV54</accession>
<comment type="caution">
    <text evidence="3">The sequence shown here is derived from an EMBL/GenBank/DDBJ whole genome shotgun (WGS) entry which is preliminary data.</text>
</comment>
<reference evidence="3" key="1">
    <citation type="journal article" date="2020" name="Phytopathology">
        <title>Genome Sequence Resources of Colletotrichum truncatum, C. plurivorum, C. musicola, and C. sojae: Four Species Pathogenic to Soybean (Glycine max).</title>
        <authorList>
            <person name="Rogerio F."/>
            <person name="Boufleur T.R."/>
            <person name="Ciampi-Guillardi M."/>
            <person name="Sukno S.A."/>
            <person name="Thon M.R."/>
            <person name="Massola Junior N.S."/>
            <person name="Baroncelli R."/>
        </authorList>
    </citation>
    <scope>NUCLEOTIDE SEQUENCE</scope>
    <source>
        <strain evidence="3">LFN00145</strain>
    </source>
</reference>
<feature type="domain" description="AAA+ ATPase" evidence="2">
    <location>
        <begin position="531"/>
        <end position="656"/>
    </location>
</feature>
<dbReference type="Proteomes" id="UP000654918">
    <property type="component" value="Unassembled WGS sequence"/>
</dbReference>
<evidence type="ECO:0000313" key="4">
    <source>
        <dbReference type="Proteomes" id="UP000654918"/>
    </source>
</evidence>
<protein>
    <submittedName>
        <fullName evidence="3">P-loop containing nucleoside triphosphate hydrolase (ATPase)</fullName>
    </submittedName>
</protein>
<gene>
    <name evidence="3" type="ORF">CPLU01_13052</name>
</gene>
<evidence type="ECO:0000313" key="3">
    <source>
        <dbReference type="EMBL" id="KAF6819411.1"/>
    </source>
</evidence>
<dbReference type="Pfam" id="PF23232">
    <property type="entry name" value="AAA_lid_13"/>
    <property type="match status" value="1"/>
</dbReference>
<dbReference type="SUPFAM" id="SSF52540">
    <property type="entry name" value="P-loop containing nucleoside triphosphate hydrolases"/>
    <property type="match status" value="1"/>
</dbReference>
<organism evidence="3 4">
    <name type="scientific">Colletotrichum plurivorum</name>
    <dbReference type="NCBI Taxonomy" id="2175906"/>
    <lineage>
        <taxon>Eukaryota</taxon>
        <taxon>Fungi</taxon>
        <taxon>Dikarya</taxon>
        <taxon>Ascomycota</taxon>
        <taxon>Pezizomycotina</taxon>
        <taxon>Sordariomycetes</taxon>
        <taxon>Hypocreomycetidae</taxon>
        <taxon>Glomerellales</taxon>
        <taxon>Glomerellaceae</taxon>
        <taxon>Colletotrichum</taxon>
        <taxon>Colletotrichum orchidearum species complex</taxon>
    </lineage>
</organism>
<feature type="region of interest" description="Disordered" evidence="1">
    <location>
        <begin position="1"/>
        <end position="68"/>
    </location>
</feature>
<evidence type="ECO:0000256" key="1">
    <source>
        <dbReference type="SAM" id="MobiDB-lite"/>
    </source>
</evidence>
<dbReference type="AlphaFoldDB" id="A0A8H6JV54"/>
<dbReference type="PANTHER" id="PTHR46411:SF4">
    <property type="entry name" value="AAA+ ATPASE DOMAIN-CONTAINING PROTEIN"/>
    <property type="match status" value="1"/>
</dbReference>
<evidence type="ECO:0000259" key="2">
    <source>
        <dbReference type="SMART" id="SM00382"/>
    </source>
</evidence>
<dbReference type="InterPro" id="IPR027417">
    <property type="entry name" value="P-loop_NTPase"/>
</dbReference>
<name>A0A8H6JV54_9PEZI</name>
<sequence>MSTTVDSSNKEGPATQQTVTEAEDRSSNLSAPSDVGVHGANDRPEPREHIDPTDLNYEAKPKKPRIGYRTEYRNRQTDDIISEKTHEPGTQPVVDQADGPIFEIVTTYKVAPPGGGVGGGGGGPGPNPFVPLQSLPHYSLRIHSIALIHAIQSVVRYYPSQDLSGDFITIAKPYPILVHHYDELRQFRQDCLSKSSVDLCVRERQAGEHLHILLEYLDKEVMQDVRQEQERNKRGFSTFEWRWVAFKPGVFMIRREYDEWEAAVVHSVTGGVLENPPSPWIISRWGSNYDGRYIQRVWKPPFKWPQFDGEKSIRTPNFDMFFVDANKDGTLPNSEVTKNGVITDLVNNGRRFFNMLWEPQNFRHRGKTLRPPHNEINSLVMVDFASFQNIHPETRAESIGEEDIRNWKSECACGVCLRRKQDGSHRRGIGPAFVDFLMSVGKNRILKDHRALLFPSSVDVYVFRTRSWEKVHVRNLSEPDFDEDIINHLVMDEQRLLTLKALSKSFARVSKHGEPLINPRWSADFVRGKGNGLILLLHGKPGVGKTCTAECIAEFTRRPLMVLTSSDIGTDPKEVENNLTVNFKRAMSWGAVLLIDEADVFMERRTTSDLTRNSLVAGFLRALEFYDGILFLTTNRVGSFDDAFISRIHIQLHYADFTDDERQKVWKTFIDKLVRERGDTIRLTMEAKDYIQWTRKQGIKWNGREIRNAFQTAVALAEYDAEKDSEGRILVKDDHLRAVVELSQDFKGYLDGLHNRDEAKRAEVRNERLDSYGREK</sequence>
<keyword evidence="3" id="KW-0378">Hydrolase</keyword>
<dbReference type="InterPro" id="IPR056599">
    <property type="entry name" value="AAA_lid_fung"/>
</dbReference>
<dbReference type="GO" id="GO:0005524">
    <property type="term" value="F:ATP binding"/>
    <property type="evidence" value="ECO:0007669"/>
    <property type="project" value="InterPro"/>
</dbReference>
<proteinExistence type="predicted"/>
<feature type="compositionally biased region" description="Basic and acidic residues" evidence="1">
    <location>
        <begin position="40"/>
        <end position="61"/>
    </location>
</feature>
<dbReference type="GO" id="GO:0016887">
    <property type="term" value="F:ATP hydrolysis activity"/>
    <property type="evidence" value="ECO:0007669"/>
    <property type="project" value="InterPro"/>
</dbReference>
<dbReference type="Gene3D" id="3.40.50.300">
    <property type="entry name" value="P-loop containing nucleotide triphosphate hydrolases"/>
    <property type="match status" value="1"/>
</dbReference>
<dbReference type="Pfam" id="PF00004">
    <property type="entry name" value="AAA"/>
    <property type="match status" value="1"/>
</dbReference>